<evidence type="ECO:0000256" key="2">
    <source>
        <dbReference type="ARBA" id="ARBA00023015"/>
    </source>
</evidence>
<dbReference type="AlphaFoldDB" id="A0A8J3P8V2"/>
<organism evidence="6 7">
    <name type="scientific">Catellatospora coxensis</name>
    <dbReference type="NCBI Taxonomy" id="310354"/>
    <lineage>
        <taxon>Bacteria</taxon>
        <taxon>Bacillati</taxon>
        <taxon>Actinomycetota</taxon>
        <taxon>Actinomycetes</taxon>
        <taxon>Micromonosporales</taxon>
        <taxon>Micromonosporaceae</taxon>
        <taxon>Catellatospora</taxon>
    </lineage>
</organism>
<evidence type="ECO:0000313" key="6">
    <source>
        <dbReference type="EMBL" id="GIG07879.1"/>
    </source>
</evidence>
<gene>
    <name evidence="6" type="ORF">Cco03nite_45790</name>
</gene>
<sequence>MELRDIEIFLTLAEELHFGRTAERLHVSQARVSQAIKVQERRIGGTLFERTSRAVTLTPLGEQLRDDLRTGYDAIRKGLTRAAESTRGTTGTVRLGVMGVVGHEIRDVIERFTAAHPECDVALSEIVFSDPFSALRAGDLDLILVWRQVREPDLTEGPVLLTEGRLMGVWAGHELADRSSVSMEDFAGRVVAHCASPALEYWIESMVPQSTPSGRPVLRGPAVTTFHEVLTQVAGRRCVTPMNEHGLHYFSHPGVAWIPVHDAPLTEWALVWRTDDLPARAQAFAEVAAAAGPRAYTAPTGDPAQPPR</sequence>
<dbReference type="Pfam" id="PF03466">
    <property type="entry name" value="LysR_substrate"/>
    <property type="match status" value="1"/>
</dbReference>
<keyword evidence="4" id="KW-0804">Transcription</keyword>
<dbReference type="Proteomes" id="UP000630887">
    <property type="component" value="Unassembled WGS sequence"/>
</dbReference>
<comment type="caution">
    <text evidence="6">The sequence shown here is derived from an EMBL/GenBank/DDBJ whole genome shotgun (WGS) entry which is preliminary data.</text>
</comment>
<evidence type="ECO:0000256" key="4">
    <source>
        <dbReference type="ARBA" id="ARBA00023163"/>
    </source>
</evidence>
<keyword evidence="2" id="KW-0805">Transcription regulation</keyword>
<dbReference type="PANTHER" id="PTHR30346">
    <property type="entry name" value="TRANSCRIPTIONAL DUAL REGULATOR HCAR-RELATED"/>
    <property type="match status" value="1"/>
</dbReference>
<dbReference type="EMBL" id="BONI01000040">
    <property type="protein sequence ID" value="GIG07879.1"/>
    <property type="molecule type" value="Genomic_DNA"/>
</dbReference>
<dbReference type="SUPFAM" id="SSF53850">
    <property type="entry name" value="Periplasmic binding protein-like II"/>
    <property type="match status" value="1"/>
</dbReference>
<name>A0A8J3P8V2_9ACTN</name>
<dbReference type="Gene3D" id="1.10.10.10">
    <property type="entry name" value="Winged helix-like DNA-binding domain superfamily/Winged helix DNA-binding domain"/>
    <property type="match status" value="1"/>
</dbReference>
<dbReference type="FunFam" id="1.10.10.10:FF:000001">
    <property type="entry name" value="LysR family transcriptional regulator"/>
    <property type="match status" value="1"/>
</dbReference>
<dbReference type="InterPro" id="IPR000847">
    <property type="entry name" value="LysR_HTH_N"/>
</dbReference>
<dbReference type="GO" id="GO:0003677">
    <property type="term" value="F:DNA binding"/>
    <property type="evidence" value="ECO:0007669"/>
    <property type="project" value="UniProtKB-KW"/>
</dbReference>
<feature type="domain" description="HTH lysR-type" evidence="5">
    <location>
        <begin position="1"/>
        <end position="58"/>
    </location>
</feature>
<proteinExistence type="inferred from homology"/>
<dbReference type="InterPro" id="IPR005119">
    <property type="entry name" value="LysR_subst-bd"/>
</dbReference>
<evidence type="ECO:0000259" key="5">
    <source>
        <dbReference type="PROSITE" id="PS50931"/>
    </source>
</evidence>
<accession>A0A8J3P8V2</accession>
<keyword evidence="7" id="KW-1185">Reference proteome</keyword>
<dbReference type="PROSITE" id="PS50931">
    <property type="entry name" value="HTH_LYSR"/>
    <property type="match status" value="1"/>
</dbReference>
<dbReference type="Pfam" id="PF00126">
    <property type="entry name" value="HTH_1"/>
    <property type="match status" value="1"/>
</dbReference>
<comment type="similarity">
    <text evidence="1">Belongs to the LysR transcriptional regulatory family.</text>
</comment>
<dbReference type="InterPro" id="IPR036390">
    <property type="entry name" value="WH_DNA-bd_sf"/>
</dbReference>
<evidence type="ECO:0000256" key="3">
    <source>
        <dbReference type="ARBA" id="ARBA00023125"/>
    </source>
</evidence>
<evidence type="ECO:0000313" key="7">
    <source>
        <dbReference type="Proteomes" id="UP000630887"/>
    </source>
</evidence>
<dbReference type="GO" id="GO:0003700">
    <property type="term" value="F:DNA-binding transcription factor activity"/>
    <property type="evidence" value="ECO:0007669"/>
    <property type="project" value="InterPro"/>
</dbReference>
<keyword evidence="3" id="KW-0238">DNA-binding</keyword>
<dbReference type="GO" id="GO:0032993">
    <property type="term" value="C:protein-DNA complex"/>
    <property type="evidence" value="ECO:0007669"/>
    <property type="project" value="TreeGrafter"/>
</dbReference>
<dbReference type="Gene3D" id="3.40.190.10">
    <property type="entry name" value="Periplasmic binding protein-like II"/>
    <property type="match status" value="2"/>
</dbReference>
<dbReference type="SUPFAM" id="SSF46785">
    <property type="entry name" value="Winged helix' DNA-binding domain"/>
    <property type="match status" value="1"/>
</dbReference>
<dbReference type="PANTHER" id="PTHR30346:SF0">
    <property type="entry name" value="HCA OPERON TRANSCRIPTIONAL ACTIVATOR HCAR"/>
    <property type="match status" value="1"/>
</dbReference>
<dbReference type="RefSeq" id="WP_203694218.1">
    <property type="nucleotide sequence ID" value="NZ_BAAALC010000026.1"/>
</dbReference>
<evidence type="ECO:0000256" key="1">
    <source>
        <dbReference type="ARBA" id="ARBA00009437"/>
    </source>
</evidence>
<reference evidence="6 7" key="1">
    <citation type="submission" date="2021-01" db="EMBL/GenBank/DDBJ databases">
        <title>Whole genome shotgun sequence of Catellatospora coxensis NBRC 107359.</title>
        <authorList>
            <person name="Komaki H."/>
            <person name="Tamura T."/>
        </authorList>
    </citation>
    <scope>NUCLEOTIDE SEQUENCE [LARGE SCALE GENOMIC DNA]</scope>
    <source>
        <strain evidence="6 7">NBRC 107359</strain>
    </source>
</reference>
<protein>
    <submittedName>
        <fullName evidence="6">LysR family transcriptional regulator</fullName>
    </submittedName>
</protein>
<dbReference type="InterPro" id="IPR036388">
    <property type="entry name" value="WH-like_DNA-bd_sf"/>
</dbReference>